<evidence type="ECO:0000256" key="1">
    <source>
        <dbReference type="ARBA" id="ARBA00004123"/>
    </source>
</evidence>
<dbReference type="GO" id="GO:0000445">
    <property type="term" value="C:THO complex part of transcription export complex"/>
    <property type="evidence" value="ECO:0007669"/>
    <property type="project" value="InterPro"/>
</dbReference>
<feature type="coiled-coil region" evidence="3">
    <location>
        <begin position="147"/>
        <end position="214"/>
    </location>
</feature>
<dbReference type="InterPro" id="IPR008501">
    <property type="entry name" value="THOC7/Mft1"/>
</dbReference>
<evidence type="ECO:0000313" key="4">
    <source>
        <dbReference type="Proteomes" id="UP000887569"/>
    </source>
</evidence>
<proteinExistence type="predicted"/>
<dbReference type="GO" id="GO:0006397">
    <property type="term" value="P:mRNA processing"/>
    <property type="evidence" value="ECO:0007669"/>
    <property type="project" value="InterPro"/>
</dbReference>
<sequence length="231" mass="27111">RLLCSPKNVFINLLSGLITHYDHFEVSSSVIDWLNGRYFLVAFGFHRLLRLKWIYSKQIYTMNEECIIRKLVADGDGAGDDRRFATLASLIMKLIKDPENARSYLPRIAQLLDAAKTSMHKQALIATTNEYQINKYKQMAHQIDSEIVRAHERMQLAKKELEAAKAVRRNKEEYEALAKVIQQYPSRQETNMKLEAVKKELEEQHERQRRLEAKVIPFVFGNFFIEIYYNL</sequence>
<name>A0A914ZI02_PARUN</name>
<accession>A0A914ZI02</accession>
<dbReference type="WBParaSite" id="PgB04_g094_t01">
    <property type="protein sequence ID" value="PgB04_g094_t01"/>
    <property type="gene ID" value="PgB04_g094"/>
</dbReference>
<organism evidence="4 5">
    <name type="scientific">Parascaris univalens</name>
    <name type="common">Nematode worm</name>
    <dbReference type="NCBI Taxonomy" id="6257"/>
    <lineage>
        <taxon>Eukaryota</taxon>
        <taxon>Metazoa</taxon>
        <taxon>Ecdysozoa</taxon>
        <taxon>Nematoda</taxon>
        <taxon>Chromadorea</taxon>
        <taxon>Rhabditida</taxon>
        <taxon>Spirurina</taxon>
        <taxon>Ascaridomorpha</taxon>
        <taxon>Ascaridoidea</taxon>
        <taxon>Ascarididae</taxon>
        <taxon>Parascaris</taxon>
    </lineage>
</organism>
<keyword evidence="4" id="KW-1185">Reference proteome</keyword>
<evidence type="ECO:0000256" key="3">
    <source>
        <dbReference type="SAM" id="Coils"/>
    </source>
</evidence>
<evidence type="ECO:0000313" key="5">
    <source>
        <dbReference type="WBParaSite" id="PgB04_g094_t01"/>
    </source>
</evidence>
<dbReference type="AlphaFoldDB" id="A0A914ZI02"/>
<reference evidence="5" key="1">
    <citation type="submission" date="2022-11" db="UniProtKB">
        <authorList>
            <consortium name="WormBaseParasite"/>
        </authorList>
    </citation>
    <scope>IDENTIFICATION</scope>
</reference>
<dbReference type="Pfam" id="PF05615">
    <property type="entry name" value="THOC7"/>
    <property type="match status" value="1"/>
</dbReference>
<keyword evidence="2" id="KW-0539">Nucleus</keyword>
<keyword evidence="3" id="KW-0175">Coiled coil</keyword>
<evidence type="ECO:0000256" key="2">
    <source>
        <dbReference type="ARBA" id="ARBA00023242"/>
    </source>
</evidence>
<protein>
    <submittedName>
        <fullName evidence="5">THO complex subunit 7</fullName>
    </submittedName>
</protein>
<dbReference type="Proteomes" id="UP000887569">
    <property type="component" value="Unplaced"/>
</dbReference>
<comment type="subcellular location">
    <subcellularLocation>
        <location evidence="1">Nucleus</location>
    </subcellularLocation>
</comment>